<sequence>MSRNKKLMREYFAVETEYTIKDIEYEIVDEPYLGYKVHLCKLSAGWRPLFQRHKTISTFKKVEEFCLKNKSMVSIYDEYGRRYTWKQYFKKVYNHSQRKAEPRKWIYDIDPIFPDNGARLHMASCTEQEAEIYMPFCHREYNENEKLAKERFHVHERIWGDEKSWEDPDYPFDWTEGEFC</sequence>
<gene>
    <name evidence="1" type="ORF">GKE07_03715</name>
</gene>
<organism evidence="1 2">
    <name type="scientific">Agathobacter rectalis</name>
    <dbReference type="NCBI Taxonomy" id="39491"/>
    <lineage>
        <taxon>Bacteria</taxon>
        <taxon>Bacillati</taxon>
        <taxon>Bacillota</taxon>
        <taxon>Clostridia</taxon>
        <taxon>Lachnospirales</taxon>
        <taxon>Lachnospiraceae</taxon>
        <taxon>Agathobacter</taxon>
    </lineage>
</organism>
<accession>A0A6L5T7M6</accession>
<protein>
    <submittedName>
        <fullName evidence="1">Uncharacterized protein</fullName>
    </submittedName>
</protein>
<reference evidence="1 2" key="1">
    <citation type="journal article" date="2019" name="Nat. Med.">
        <title>A library of human gut bacterial isolates paired with longitudinal multiomics data enables mechanistic microbiome research.</title>
        <authorList>
            <person name="Poyet M."/>
            <person name="Groussin M."/>
            <person name="Gibbons S.M."/>
            <person name="Avila-Pacheco J."/>
            <person name="Jiang X."/>
            <person name="Kearney S.M."/>
            <person name="Perrotta A.R."/>
            <person name="Berdy B."/>
            <person name="Zhao S."/>
            <person name="Lieberman T.D."/>
            <person name="Swanson P.K."/>
            <person name="Smith M."/>
            <person name="Roesemann S."/>
            <person name="Alexander J.E."/>
            <person name="Rich S.A."/>
            <person name="Livny J."/>
            <person name="Vlamakis H."/>
            <person name="Clish C."/>
            <person name="Bullock K."/>
            <person name="Deik A."/>
            <person name="Scott J."/>
            <person name="Pierce K.A."/>
            <person name="Xavier R.J."/>
            <person name="Alm E.J."/>
        </authorList>
    </citation>
    <scope>NUCLEOTIDE SEQUENCE [LARGE SCALE GENOMIC DNA]</scope>
    <source>
        <strain evidence="1 2">BIOML-A11</strain>
    </source>
</reference>
<evidence type="ECO:0000313" key="1">
    <source>
        <dbReference type="EMBL" id="MSC59334.1"/>
    </source>
</evidence>
<dbReference type="AlphaFoldDB" id="A0A6L5T7M6"/>
<comment type="caution">
    <text evidence="1">The sequence shown here is derived from an EMBL/GenBank/DDBJ whole genome shotgun (WGS) entry which is preliminary data.</text>
</comment>
<proteinExistence type="predicted"/>
<dbReference type="Proteomes" id="UP000479563">
    <property type="component" value="Unassembled WGS sequence"/>
</dbReference>
<name>A0A6L5T7M6_9FIRM</name>
<dbReference type="EMBL" id="WKQP01000004">
    <property type="protein sequence ID" value="MSC59334.1"/>
    <property type="molecule type" value="Genomic_DNA"/>
</dbReference>
<evidence type="ECO:0000313" key="2">
    <source>
        <dbReference type="Proteomes" id="UP000479563"/>
    </source>
</evidence>